<dbReference type="RefSeq" id="WP_408160001.1">
    <property type="nucleotide sequence ID" value="NZ_JAQQFM010000010.1"/>
</dbReference>
<dbReference type="Proteomes" id="UP001629246">
    <property type="component" value="Unassembled WGS sequence"/>
</dbReference>
<dbReference type="Pfam" id="PF14552">
    <property type="entry name" value="Tautomerase_2"/>
    <property type="match status" value="1"/>
</dbReference>
<dbReference type="PANTHER" id="PTHR38460:SF1">
    <property type="entry name" value="TAUTOMERASE YOLI-RELATED"/>
    <property type="match status" value="1"/>
</dbReference>
<organism evidence="1 2">
    <name type="scientific">Herbaspirillum lusitanum</name>
    <dbReference type="NCBI Taxonomy" id="213312"/>
    <lineage>
        <taxon>Bacteria</taxon>
        <taxon>Pseudomonadati</taxon>
        <taxon>Pseudomonadota</taxon>
        <taxon>Betaproteobacteria</taxon>
        <taxon>Burkholderiales</taxon>
        <taxon>Oxalobacteraceae</taxon>
        <taxon>Herbaspirillum</taxon>
    </lineage>
</organism>
<accession>A0ABW9AEV0</accession>
<sequence>MPFAKIEVRRSRPPSEVQALIEAVYQAQRVALKVPENDRQIRYIEHKEEHFAVPPGKSENYTFVEILLFPGRSLEAKRQLYQEIVSRFGEMGIAADDVFIILNEPPLENWGIRGGQPASEVNLGFNLNV</sequence>
<dbReference type="InterPro" id="IPR037479">
    <property type="entry name" value="Tauto_MSAD"/>
</dbReference>
<protein>
    <submittedName>
        <fullName evidence="1">Tautomerase family protein</fullName>
    </submittedName>
</protein>
<proteinExistence type="predicted"/>
<evidence type="ECO:0000313" key="2">
    <source>
        <dbReference type="Proteomes" id="UP001629246"/>
    </source>
</evidence>
<dbReference type="PANTHER" id="PTHR38460">
    <property type="entry name" value="TAUTOMERASE YOLI-RELATED"/>
    <property type="match status" value="1"/>
</dbReference>
<dbReference type="InterPro" id="IPR014347">
    <property type="entry name" value="Tautomerase/MIF_sf"/>
</dbReference>
<reference evidence="1 2" key="1">
    <citation type="journal article" date="2024" name="Chem. Sci.">
        <title>Discovery of megapolipeptins by genome mining of a Burkholderiales bacteria collection.</title>
        <authorList>
            <person name="Paulo B.S."/>
            <person name="Recchia M.J.J."/>
            <person name="Lee S."/>
            <person name="Fergusson C.H."/>
            <person name="Romanowski S.B."/>
            <person name="Hernandez A."/>
            <person name="Krull N."/>
            <person name="Liu D.Y."/>
            <person name="Cavanagh H."/>
            <person name="Bos A."/>
            <person name="Gray C.A."/>
            <person name="Murphy B.T."/>
            <person name="Linington R.G."/>
            <person name="Eustaquio A.S."/>
        </authorList>
    </citation>
    <scope>NUCLEOTIDE SEQUENCE [LARGE SCALE GENOMIC DNA]</scope>
    <source>
        <strain evidence="1 2">RL21-008-BIB-A</strain>
    </source>
</reference>
<keyword evidence="2" id="KW-1185">Reference proteome</keyword>
<dbReference type="EMBL" id="JAQQFM010000010">
    <property type="protein sequence ID" value="MFL9926779.1"/>
    <property type="molecule type" value="Genomic_DNA"/>
</dbReference>
<dbReference type="Gene3D" id="3.30.429.10">
    <property type="entry name" value="Macrophage Migration Inhibitory Factor"/>
    <property type="match status" value="1"/>
</dbReference>
<dbReference type="SUPFAM" id="SSF55331">
    <property type="entry name" value="Tautomerase/MIF"/>
    <property type="match status" value="1"/>
</dbReference>
<gene>
    <name evidence="1" type="ORF">PQR62_21070</name>
</gene>
<name>A0ABW9AEV0_9BURK</name>
<comment type="caution">
    <text evidence="1">The sequence shown here is derived from an EMBL/GenBank/DDBJ whole genome shotgun (WGS) entry which is preliminary data.</text>
</comment>
<evidence type="ECO:0000313" key="1">
    <source>
        <dbReference type="EMBL" id="MFL9926779.1"/>
    </source>
</evidence>